<feature type="signal peptide" evidence="2">
    <location>
        <begin position="1"/>
        <end position="30"/>
    </location>
</feature>
<feature type="chain" id="PRO_5043505498" evidence="2">
    <location>
        <begin position="31"/>
        <end position="77"/>
    </location>
</feature>
<dbReference type="Proteomes" id="UP001161247">
    <property type="component" value="Chromosome 2"/>
</dbReference>
<feature type="compositionally biased region" description="Pro residues" evidence="1">
    <location>
        <begin position="68"/>
        <end position="77"/>
    </location>
</feature>
<organism evidence="3 4">
    <name type="scientific">Oldenlandia corymbosa var. corymbosa</name>
    <dbReference type="NCBI Taxonomy" id="529605"/>
    <lineage>
        <taxon>Eukaryota</taxon>
        <taxon>Viridiplantae</taxon>
        <taxon>Streptophyta</taxon>
        <taxon>Embryophyta</taxon>
        <taxon>Tracheophyta</taxon>
        <taxon>Spermatophyta</taxon>
        <taxon>Magnoliopsida</taxon>
        <taxon>eudicotyledons</taxon>
        <taxon>Gunneridae</taxon>
        <taxon>Pentapetalae</taxon>
        <taxon>asterids</taxon>
        <taxon>lamiids</taxon>
        <taxon>Gentianales</taxon>
        <taxon>Rubiaceae</taxon>
        <taxon>Rubioideae</taxon>
        <taxon>Spermacoceae</taxon>
        <taxon>Hedyotis-Oldenlandia complex</taxon>
        <taxon>Oldenlandia</taxon>
    </lineage>
</organism>
<reference evidence="3" key="1">
    <citation type="submission" date="2023-03" db="EMBL/GenBank/DDBJ databases">
        <authorList>
            <person name="Julca I."/>
        </authorList>
    </citation>
    <scope>NUCLEOTIDE SEQUENCE</scope>
</reference>
<name>A0AAV1CLR3_OLDCO</name>
<evidence type="ECO:0000256" key="1">
    <source>
        <dbReference type="SAM" id="MobiDB-lite"/>
    </source>
</evidence>
<gene>
    <name evidence="3" type="ORF">OLC1_LOCUS7103</name>
</gene>
<sequence length="77" mass="8178">MARAAAAFRVARIFLIMISGIMLLFSTADAASSSSQGDTEILVIPRRPPLVLPPPQFHPNGPQTLKVPPHPSPPGPK</sequence>
<evidence type="ECO:0000313" key="4">
    <source>
        <dbReference type="Proteomes" id="UP001161247"/>
    </source>
</evidence>
<keyword evidence="2" id="KW-0732">Signal</keyword>
<evidence type="ECO:0000313" key="3">
    <source>
        <dbReference type="EMBL" id="CAI9096320.1"/>
    </source>
</evidence>
<feature type="region of interest" description="Disordered" evidence="1">
    <location>
        <begin position="48"/>
        <end position="77"/>
    </location>
</feature>
<feature type="compositionally biased region" description="Pro residues" evidence="1">
    <location>
        <begin position="48"/>
        <end position="57"/>
    </location>
</feature>
<keyword evidence="4" id="KW-1185">Reference proteome</keyword>
<evidence type="ECO:0000256" key="2">
    <source>
        <dbReference type="SAM" id="SignalP"/>
    </source>
</evidence>
<proteinExistence type="predicted"/>
<dbReference type="EMBL" id="OX459119">
    <property type="protein sequence ID" value="CAI9096320.1"/>
    <property type="molecule type" value="Genomic_DNA"/>
</dbReference>
<dbReference type="AlphaFoldDB" id="A0AAV1CLR3"/>
<accession>A0AAV1CLR3</accession>
<protein>
    <submittedName>
        <fullName evidence="3">OLC1v1032425C1</fullName>
    </submittedName>
</protein>